<dbReference type="VEuPathDB" id="CryptoDB:GNI_021740"/>
<dbReference type="Gene3D" id="3.10.200.10">
    <property type="entry name" value="Alpha carbonic anhydrase"/>
    <property type="match status" value="1"/>
</dbReference>
<evidence type="ECO:0000256" key="3">
    <source>
        <dbReference type="ARBA" id="ARBA00022723"/>
    </source>
</evidence>
<evidence type="ECO:0000259" key="9">
    <source>
        <dbReference type="PROSITE" id="PS51144"/>
    </source>
</evidence>
<comment type="catalytic activity">
    <reaction evidence="6">
        <text>hydrogencarbonate + H(+) = CO2 + H2O</text>
        <dbReference type="Rhea" id="RHEA:10748"/>
        <dbReference type="ChEBI" id="CHEBI:15377"/>
        <dbReference type="ChEBI" id="CHEBI:15378"/>
        <dbReference type="ChEBI" id="CHEBI:16526"/>
        <dbReference type="ChEBI" id="CHEBI:17544"/>
        <dbReference type="EC" id="4.2.1.1"/>
    </reaction>
</comment>
<comment type="caution">
    <text evidence="10">The sequence shown here is derived from an EMBL/GenBank/DDBJ whole genome shotgun (WGS) entry which is preliminary data.</text>
</comment>
<dbReference type="GeneID" id="22911031"/>
<comment type="similarity">
    <text evidence="1">Belongs to the alpha-carbonic anhydrase family.</text>
</comment>
<keyword evidence="4" id="KW-0862">Zinc</keyword>
<accession>A0A023BBY7</accession>
<reference evidence="10" key="1">
    <citation type="submission" date="2013-12" db="EMBL/GenBank/DDBJ databases">
        <authorList>
            <person name="Omoto C.K."/>
            <person name="Sibley D."/>
            <person name="Venepally P."/>
            <person name="Hadjithomas M."/>
            <person name="Karamycheva S."/>
            <person name="Brunk B."/>
            <person name="Roos D."/>
            <person name="Caler E."/>
            <person name="Lorenzi H."/>
        </authorList>
    </citation>
    <scope>NUCLEOTIDE SEQUENCE</scope>
</reference>
<evidence type="ECO:0000256" key="7">
    <source>
        <dbReference type="SAM" id="MobiDB-lite"/>
    </source>
</evidence>
<sequence>MFQCVLFVVLLPVLSIPVAVVRKPSPFVNDVTVADAFSGSLPGRHARATKTDYGQHGADWNEGTCQTGTGQSPVDFGPGFNVTVPDPVVAGNADLSVLRTASENTMINYSEDGIVVNGGLKSSVELKLPEAESSLQLDSFHFHVESEHTYNGAHSPAEVHFVFADNDGAPKAVVGFTISEGDTSPLLRTLQQAYVNASGTEGSSTNVVFEWVNGNFFETVGIKGSDASVYTYQGSLTTPACDEPIHWILGNITATNDEIQWLSPLSYGNWRVVQDTTGRTPQTLTLRDTSPPLSSSTESPTAAPAENPTGSPTTSSTAHMSEHSTESPTESSGAHADISAVAIGTAVLAVMVLL</sequence>
<dbReference type="eggNOG" id="KOG0382">
    <property type="taxonomic scope" value="Eukaryota"/>
</dbReference>
<name>A0A023BBY7_GRENI</name>
<feature type="compositionally biased region" description="Polar residues" evidence="7">
    <location>
        <begin position="308"/>
        <end position="319"/>
    </location>
</feature>
<feature type="region of interest" description="Disordered" evidence="7">
    <location>
        <begin position="278"/>
        <end position="334"/>
    </location>
</feature>
<evidence type="ECO:0000256" key="4">
    <source>
        <dbReference type="ARBA" id="ARBA00022833"/>
    </source>
</evidence>
<dbReference type="OrthoDB" id="429145at2759"/>
<feature type="signal peptide" evidence="8">
    <location>
        <begin position="1"/>
        <end position="15"/>
    </location>
</feature>
<evidence type="ECO:0000313" key="11">
    <source>
        <dbReference type="Proteomes" id="UP000019763"/>
    </source>
</evidence>
<dbReference type="AlphaFoldDB" id="A0A023BBY7"/>
<keyword evidence="5" id="KW-0456">Lyase</keyword>
<dbReference type="InterPro" id="IPR023561">
    <property type="entry name" value="Carbonic_anhydrase_a-class"/>
</dbReference>
<dbReference type="PANTHER" id="PTHR18952">
    <property type="entry name" value="CARBONIC ANHYDRASE"/>
    <property type="match status" value="1"/>
</dbReference>
<dbReference type="InterPro" id="IPR036398">
    <property type="entry name" value="CA_dom_sf"/>
</dbReference>
<dbReference type="GO" id="GO:0004089">
    <property type="term" value="F:carbonate dehydratase activity"/>
    <property type="evidence" value="ECO:0007669"/>
    <property type="project" value="UniProtKB-EC"/>
</dbReference>
<feature type="compositionally biased region" description="Polar residues" evidence="7">
    <location>
        <begin position="278"/>
        <end position="288"/>
    </location>
</feature>
<evidence type="ECO:0000256" key="1">
    <source>
        <dbReference type="ARBA" id="ARBA00010718"/>
    </source>
</evidence>
<keyword evidence="3" id="KW-0479">Metal-binding</keyword>
<dbReference type="SMART" id="SM01057">
    <property type="entry name" value="Carb_anhydrase"/>
    <property type="match status" value="1"/>
</dbReference>
<evidence type="ECO:0000256" key="6">
    <source>
        <dbReference type="ARBA" id="ARBA00048348"/>
    </source>
</evidence>
<dbReference type="Proteomes" id="UP000019763">
    <property type="component" value="Unassembled WGS sequence"/>
</dbReference>
<keyword evidence="11" id="KW-1185">Reference proteome</keyword>
<protein>
    <recommendedName>
        <fullName evidence="2">carbonic anhydrase</fullName>
        <ecNumber evidence="2">4.2.1.1</ecNumber>
    </recommendedName>
</protein>
<dbReference type="EMBL" id="AFNH02000160">
    <property type="protein sequence ID" value="EZG80317.1"/>
    <property type="molecule type" value="Genomic_DNA"/>
</dbReference>
<dbReference type="InterPro" id="IPR041891">
    <property type="entry name" value="Alpha_CA_prokaryot-like"/>
</dbReference>
<feature type="domain" description="Alpha-carbonic anhydrase" evidence="9">
    <location>
        <begin position="49"/>
        <end position="293"/>
    </location>
</feature>
<dbReference type="InterPro" id="IPR001148">
    <property type="entry name" value="CA_dom"/>
</dbReference>
<evidence type="ECO:0000256" key="5">
    <source>
        <dbReference type="ARBA" id="ARBA00023239"/>
    </source>
</evidence>
<dbReference type="PROSITE" id="PS51144">
    <property type="entry name" value="ALPHA_CA_2"/>
    <property type="match status" value="1"/>
</dbReference>
<evidence type="ECO:0000256" key="2">
    <source>
        <dbReference type="ARBA" id="ARBA00012925"/>
    </source>
</evidence>
<keyword evidence="8" id="KW-0732">Signal</keyword>
<dbReference type="Pfam" id="PF00194">
    <property type="entry name" value="Carb_anhydrase"/>
    <property type="match status" value="1"/>
</dbReference>
<organism evidence="10 11">
    <name type="scientific">Gregarina niphandrodes</name>
    <name type="common">Septate eugregarine</name>
    <dbReference type="NCBI Taxonomy" id="110365"/>
    <lineage>
        <taxon>Eukaryota</taxon>
        <taxon>Sar</taxon>
        <taxon>Alveolata</taxon>
        <taxon>Apicomplexa</taxon>
        <taxon>Conoidasida</taxon>
        <taxon>Gregarinasina</taxon>
        <taxon>Eugregarinorida</taxon>
        <taxon>Gregarinidae</taxon>
        <taxon>Gregarina</taxon>
    </lineage>
</organism>
<dbReference type="RefSeq" id="XP_011134303.1">
    <property type="nucleotide sequence ID" value="XM_011136001.1"/>
</dbReference>
<dbReference type="EC" id="4.2.1.1" evidence="2"/>
<dbReference type="SUPFAM" id="SSF51069">
    <property type="entry name" value="Carbonic anhydrase"/>
    <property type="match status" value="1"/>
</dbReference>
<feature type="chain" id="PRO_5012316849" description="carbonic anhydrase" evidence="8">
    <location>
        <begin position="16"/>
        <end position="354"/>
    </location>
</feature>
<dbReference type="GO" id="GO:0008270">
    <property type="term" value="F:zinc ion binding"/>
    <property type="evidence" value="ECO:0007669"/>
    <property type="project" value="InterPro"/>
</dbReference>
<feature type="compositionally biased region" description="Low complexity" evidence="7">
    <location>
        <begin position="289"/>
        <end position="306"/>
    </location>
</feature>
<dbReference type="OMA" id="SAASCEY"/>
<dbReference type="PANTHER" id="PTHR18952:SF265">
    <property type="entry name" value="CARBONIC ANHYDRASE"/>
    <property type="match status" value="1"/>
</dbReference>
<dbReference type="CDD" id="cd03124">
    <property type="entry name" value="alpha_CA_prokaryotic_like"/>
    <property type="match status" value="1"/>
</dbReference>
<evidence type="ECO:0000256" key="8">
    <source>
        <dbReference type="SAM" id="SignalP"/>
    </source>
</evidence>
<proteinExistence type="inferred from homology"/>
<gene>
    <name evidence="10" type="ORF">GNI_021740</name>
</gene>
<evidence type="ECO:0000313" key="10">
    <source>
        <dbReference type="EMBL" id="EZG80317.1"/>
    </source>
</evidence>